<accession>A0ABY4UZJ9</accession>
<dbReference type="Proteomes" id="UP001056079">
    <property type="component" value="Chromosome"/>
</dbReference>
<evidence type="ECO:0000256" key="1">
    <source>
        <dbReference type="SAM" id="MobiDB-lite"/>
    </source>
</evidence>
<feature type="compositionally biased region" description="Basic and acidic residues" evidence="1">
    <location>
        <begin position="38"/>
        <end position="104"/>
    </location>
</feature>
<dbReference type="RefSeq" id="WP_006124565.1">
    <property type="nucleotide sequence ID" value="NZ_CP098609.1"/>
</dbReference>
<protein>
    <recommendedName>
        <fullName evidence="4">Scaffolding protein</fullName>
    </recommendedName>
</protein>
<proteinExistence type="predicted"/>
<dbReference type="EMBL" id="CP098609">
    <property type="protein sequence ID" value="USC49699.1"/>
    <property type="molecule type" value="Genomic_DNA"/>
</dbReference>
<organism evidence="2 3">
    <name type="scientific">Streptomyces filamentosus</name>
    <name type="common">Streptomyces roseosporus</name>
    <dbReference type="NCBI Taxonomy" id="67294"/>
    <lineage>
        <taxon>Bacteria</taxon>
        <taxon>Bacillati</taxon>
        <taxon>Actinomycetota</taxon>
        <taxon>Actinomycetes</taxon>
        <taxon>Kitasatosporales</taxon>
        <taxon>Streptomycetaceae</taxon>
        <taxon>Streptomyces</taxon>
    </lineage>
</organism>
<keyword evidence="3" id="KW-1185">Reference proteome</keyword>
<evidence type="ECO:0000313" key="3">
    <source>
        <dbReference type="Proteomes" id="UP001056079"/>
    </source>
</evidence>
<feature type="compositionally biased region" description="Basic and acidic residues" evidence="1">
    <location>
        <begin position="168"/>
        <end position="181"/>
    </location>
</feature>
<feature type="region of interest" description="Disordered" evidence="1">
    <location>
        <begin position="21"/>
        <end position="104"/>
    </location>
</feature>
<gene>
    <name evidence="2" type="ORF">K7395_24750</name>
</gene>
<evidence type="ECO:0008006" key="4">
    <source>
        <dbReference type="Google" id="ProtNLM"/>
    </source>
</evidence>
<feature type="region of interest" description="Disordered" evidence="1">
    <location>
        <begin position="168"/>
        <end position="238"/>
    </location>
</feature>
<reference evidence="2" key="1">
    <citation type="submission" date="2021-08" db="EMBL/GenBank/DDBJ databases">
        <title>DNA methylation of m4C regulates biosynthesis of daptomycin in Streptomyces roseosporus L30.</title>
        <authorList>
            <person name="Fang J.-L."/>
        </authorList>
    </citation>
    <scope>NUCLEOTIDE SEQUENCE</scope>
    <source>
        <strain evidence="2">L30</strain>
    </source>
</reference>
<feature type="compositionally biased region" description="Low complexity" evidence="1">
    <location>
        <begin position="203"/>
        <end position="212"/>
    </location>
</feature>
<sequence length="238" mass="24550">MRARTLPTLPGIRSGWLHLYPSTPFSPFHADGGEGGEGDGKGGKPEADDKGGKGEGADDKSDTGDSEAEKHKALSRKWEARAKENAAKAKELDELKAANATETEKAIAEAVKSAVAEERSAGAAKLARQVFLAGAAGRLESPADVVEDVNLSKYIDANGDVDEDGLAKLIDRLAPKSKGDGEGSEGDGGDQGGGGDTRRRTRGTGYQGTRQRNGGGSGGSVAEGRDLYKQLLGGGDKT</sequence>
<evidence type="ECO:0000313" key="2">
    <source>
        <dbReference type="EMBL" id="USC49699.1"/>
    </source>
</evidence>
<name>A0ABY4UZJ9_STRFL</name>